<comment type="caution">
    <text evidence="1">The sequence shown here is derived from an EMBL/GenBank/DDBJ whole genome shotgun (WGS) entry which is preliminary data.</text>
</comment>
<dbReference type="AlphaFoldDB" id="A0A4R2N8M3"/>
<dbReference type="OrthoDB" id="2360289at2"/>
<accession>A0A4R2N8M3</accession>
<dbReference type="Proteomes" id="UP000295537">
    <property type="component" value="Unassembled WGS sequence"/>
</dbReference>
<dbReference type="EMBL" id="SLXJ01000006">
    <property type="protein sequence ID" value="TCP17337.1"/>
    <property type="molecule type" value="Genomic_DNA"/>
</dbReference>
<dbReference type="Pfam" id="PF10786">
    <property type="entry name" value="HI_0552"/>
    <property type="match status" value="1"/>
</dbReference>
<keyword evidence="2" id="KW-1185">Reference proteome</keyword>
<evidence type="ECO:0000313" key="1">
    <source>
        <dbReference type="EMBL" id="TCP17337.1"/>
    </source>
</evidence>
<name>A0A4R2N8M3_9PAST</name>
<organism evidence="1 2">
    <name type="scientific">Nicoletella semolina</name>
    <dbReference type="NCBI Taxonomy" id="271160"/>
    <lineage>
        <taxon>Bacteria</taxon>
        <taxon>Pseudomonadati</taxon>
        <taxon>Pseudomonadota</taxon>
        <taxon>Gammaproteobacteria</taxon>
        <taxon>Pasteurellales</taxon>
        <taxon>Pasteurellaceae</taxon>
        <taxon>Nicoletella</taxon>
    </lineage>
</organism>
<evidence type="ECO:0000313" key="2">
    <source>
        <dbReference type="Proteomes" id="UP000295537"/>
    </source>
</evidence>
<proteinExistence type="predicted"/>
<dbReference type="InterPro" id="IPR019722">
    <property type="entry name" value="HI_0552_fam"/>
</dbReference>
<sequence length="205" mass="24395">MLNSQHCELFDIPFFQFSQMKKFCSDEIPLIKAKYKTHWETWKALNLAVSRQLGQPFAPPHIEKWCNGWQVRAHFFAYYKYEFYQNSAAILSVILNRRRLSVSLDWHCYRESRSQINLSQYNQWLDKLDWQRDADFDLWAGAESEYSDFRSVKIWQADELIPSKKSDFWCIGRNVEKADLANINAVNFIANTISELVPFYEACHQ</sequence>
<protein>
    <submittedName>
        <fullName evidence="1">Glucose-6-phosphate dehydrogenase-like protein</fullName>
    </submittedName>
</protein>
<gene>
    <name evidence="1" type="ORF">EV693_10616</name>
</gene>
<dbReference type="RefSeq" id="WP_132501267.1">
    <property type="nucleotide sequence ID" value="NZ_LVXA01000001.1"/>
</dbReference>
<reference evidence="1 2" key="1">
    <citation type="submission" date="2019-03" db="EMBL/GenBank/DDBJ databases">
        <title>Genomic Encyclopedia of Type Strains, Phase IV (KMG-IV): sequencing the most valuable type-strain genomes for metagenomic binning, comparative biology and taxonomic classification.</title>
        <authorList>
            <person name="Goeker M."/>
        </authorList>
    </citation>
    <scope>NUCLEOTIDE SEQUENCE [LARGE SCALE GENOMIC DNA]</scope>
    <source>
        <strain evidence="1 2">DSM 16380</strain>
    </source>
</reference>